<accession>A0A6L2ZNV9</accession>
<evidence type="ECO:0000313" key="1">
    <source>
        <dbReference type="EMBL" id="GFN46527.1"/>
    </source>
</evidence>
<name>A0A6L2ZNV9_9ENTR</name>
<protein>
    <submittedName>
        <fullName evidence="1">Uncharacterized protein</fullName>
    </submittedName>
</protein>
<gene>
    <name evidence="1" type="ORF">RINTU1_21980</name>
</gene>
<proteinExistence type="predicted"/>
<dbReference type="AlphaFoldDB" id="A0A6L2ZNV9"/>
<dbReference type="EMBL" id="BLXO01000004">
    <property type="protein sequence ID" value="GFN46527.1"/>
    <property type="molecule type" value="Genomic_DNA"/>
</dbReference>
<organism evidence="1 2">
    <name type="scientific">Candidatus Regiella insecticola</name>
    <dbReference type="NCBI Taxonomy" id="138073"/>
    <lineage>
        <taxon>Bacteria</taxon>
        <taxon>Pseudomonadati</taxon>
        <taxon>Pseudomonadota</taxon>
        <taxon>Gammaproteobacteria</taxon>
        <taxon>Enterobacterales</taxon>
        <taxon>Enterobacteriaceae</taxon>
        <taxon>aphid secondary symbionts</taxon>
        <taxon>Candidatus Regiella</taxon>
    </lineage>
</organism>
<comment type="caution">
    <text evidence="1">The sequence shown here is derived from an EMBL/GenBank/DDBJ whole genome shotgun (WGS) entry which is preliminary data.</text>
</comment>
<dbReference type="Gene3D" id="3.30.2440.10">
    <property type="entry name" value="Secreted effector protein SifA"/>
    <property type="match status" value="1"/>
</dbReference>
<sequence length="322" mass="37833">MEIIYRPPGNYFNTTRLNLRRISRVMKATSLQEATEMGLFDKIFDKFLRNGDKRNRIIELYQQLTEPDSCESSENTPIKMASKFNKLREMANEDYKHDFQIAIHQDMEQPDRWSYSFSIEKHLIYQSEPLDYRYENNFNELCALKIGNDFENDFDECKEHLSQENFIASRIQTMSDNKSVIEKIHKELDNPNYAKDKLLGLFDAENSDDIFFVHFKSDAPELSRHVLELSNRGNENGEFRGGLLKKAIQESHYKNLRELCSHGFMTKDDSLLVYFSTPHKFNLINYIGKDNLGSIQHILRNKKVGNTNLCELFKLDLPERVS</sequence>
<evidence type="ECO:0000313" key="2">
    <source>
        <dbReference type="Proteomes" id="UP000504714"/>
    </source>
</evidence>
<reference evidence="1 2" key="1">
    <citation type="submission" date="2020-06" db="EMBL/GenBank/DDBJ databases">
        <title>The genome sequence of Candidatus Regiella insecticola strain Tut.</title>
        <authorList>
            <person name="Nikoh N."/>
            <person name="Tsuchida T."/>
            <person name="Koga R."/>
            <person name="Oshima K."/>
            <person name="Hattori M."/>
            <person name="Fukatsu T."/>
        </authorList>
    </citation>
    <scope>NUCLEOTIDE SEQUENCE [LARGE SCALE GENOMIC DNA]</scope>
    <source>
        <strain evidence="1 2">Tut</strain>
    </source>
</reference>
<dbReference type="Proteomes" id="UP000504714">
    <property type="component" value="Unassembled WGS sequence"/>
</dbReference>